<dbReference type="InterPro" id="IPR050373">
    <property type="entry name" value="Fibrinogen_C-term_domain"/>
</dbReference>
<sequence>MWGEVLSETRIRQLFLTCSLTDGTTVAWNDLLAAAPSALLSSPQWECPVRRKASCLDSLSTTKEDFFYIDEEGMEDLPVFCSLVNGGGWMVVQRHADFALQFNRPWSAYENGFGSCIDNMNNKDIWLSDGCTSDLWLGNKYLRSGCELEKGPYQLLIQLKRGIHRAHAVYKRFWVKPRDEKYKLYVQGYTGTAGDSLKVHHEMSFTARDKDNDEDPSQNCASSGRGGWWYNACGDSQLNGNSVSKMTWITLSGTGTPLTAASMMIKPNKERLWDYELYFKRSSISFYVGPMDVSDFLETTVCWWMMLPSTGSNTMAVFSLTNDQDINAFSFHDLENHMDIFVNGEQRSVAKTADVRSDSLWHHVCVTWRSSDGRWGIHVDGNRVEKGFNLSNGVHVAPGKLVIGQQWSTAYSYDSSFSFEGNLSHFNMWNMDIAEDKINRMSLSCGAEVGNLLPWPEMKAWRSSSVSVKKPSSCKVKEKHRLDFSGFTSNGGFPDLLSTQEVVISSGDGVDTHMKVLSIQGNATLRFDTTGDDCLNEPSLCPAKFISHILGGNSTLHQDLNSLLSAVTSPASRWTRCYRAIDDDWSAAAFHSNCDKRGASVTLVKVDGYIFGGYLDQSWGSGGFIASSSAFLFSLQNPERAQTIKLQINNTLRAAQSLPLQGPVFGTSDLFICDRANEGLRSFSQPGREYQLPWGIEPSTAEAINLLAGSAYFVPDDMEVFVYENVLLGGKTNVLSLTAEVAPSTGLTVYKVPNISSYELHVRSMEGLEWSLKTYSSSEPHEWEHVTVTWHDMWGLRVFINGEPSSYTNLPDFIGTEDLVPATHVKIGGVLGENGSVSSLGTNLQMSDLRIWERFVSEEEVMANYITSLNVVEGSWCVLKRATYQTEGEVQNLLWLPKVSCTSSSNTGPCDDGCWAPSPTDTAPWIEINVRWLTLITQVATQGRPDIDEWVTQYTIKSRTSQNDPYRDFPTDGNPKIFQANSDRSTVVSNFLSITAKFVRVYPQTWYNYPSLRLELFGCRRDERSYIYVESSYPKKRGQKARILTLYATESHKCLSFRYHMYGSTIGRLNVYTRDHGGQETLLWRLAGDQGDQWYSASVPIASKLPFQVIFEDVIGHGYTSDIAIDDLSLGVSDECPLEPPKADTQALSGINSAMLQNSPFYQDTLNNWLAEEGLGNVYWVPCFRTNADGWNASIFQSQCALKAATVVIIRKRDCLFGGFADKPWSGSVSGFRPSKKAFLFTLQSTMAQNMEAKLNVFTTNRSYALYRLQGEIRFGTDLVINLKNGSAFFNVGNVYKGNRSLCEFQDSVVDLSDMEVLYPFGM</sequence>
<dbReference type="InterPro" id="IPR002181">
    <property type="entry name" value="Fibrinogen_a/b/g_C_dom"/>
</dbReference>
<dbReference type="InterPro" id="IPR001759">
    <property type="entry name" value="PTX_dom"/>
</dbReference>
<dbReference type="InterPro" id="IPR000998">
    <property type="entry name" value="MAM_dom"/>
</dbReference>
<feature type="domain" description="F5/8 type C" evidence="4">
    <location>
        <begin position="915"/>
        <end position="1019"/>
    </location>
</feature>
<evidence type="ECO:0000259" key="8">
    <source>
        <dbReference type="PROSITE" id="PS51886"/>
    </source>
</evidence>
<dbReference type="InterPro" id="IPR014716">
    <property type="entry name" value="Fibrinogen_a/b/g_C_1"/>
</dbReference>
<dbReference type="PROSITE" id="PS51828">
    <property type="entry name" value="PTX_2"/>
    <property type="match status" value="1"/>
</dbReference>
<feature type="domain" description="MAM" evidence="5">
    <location>
        <begin position="1026"/>
        <end position="1138"/>
    </location>
</feature>
<evidence type="ECO:0000313" key="10">
    <source>
        <dbReference type="Proteomes" id="UP001159427"/>
    </source>
</evidence>
<dbReference type="SUPFAM" id="SSF56496">
    <property type="entry name" value="Fibrinogen C-terminal domain-like"/>
    <property type="match status" value="1"/>
</dbReference>
<dbReference type="Pfam" id="PF07534">
    <property type="entry name" value="TLD"/>
    <property type="match status" value="2"/>
</dbReference>
<dbReference type="PROSITE" id="PS51886">
    <property type="entry name" value="TLDC"/>
    <property type="match status" value="2"/>
</dbReference>
<dbReference type="SMART" id="SM00584">
    <property type="entry name" value="TLDc"/>
    <property type="match status" value="1"/>
</dbReference>
<dbReference type="Pfam" id="PF00354">
    <property type="entry name" value="Pentaxin"/>
    <property type="match status" value="1"/>
</dbReference>
<dbReference type="SMART" id="SM00137">
    <property type="entry name" value="MAM"/>
    <property type="match status" value="1"/>
</dbReference>
<dbReference type="PRINTS" id="PR00895">
    <property type="entry name" value="PENTAXIN"/>
</dbReference>
<evidence type="ECO:0000256" key="3">
    <source>
        <dbReference type="PROSITE-ProRule" id="PRU01172"/>
    </source>
</evidence>
<feature type="non-terminal residue" evidence="9">
    <location>
        <position position="1323"/>
    </location>
</feature>
<feature type="domain" description="Fibrinogen C-terminal" evidence="6">
    <location>
        <begin position="46"/>
        <end position="269"/>
    </location>
</feature>
<feature type="domain" description="TLDc" evidence="8">
    <location>
        <begin position="548"/>
        <end position="724"/>
    </location>
</feature>
<dbReference type="InterPro" id="IPR006571">
    <property type="entry name" value="TLDc_dom"/>
</dbReference>
<dbReference type="InterPro" id="IPR013320">
    <property type="entry name" value="ConA-like_dom_sf"/>
</dbReference>
<accession>A0ABN8RMU5</accession>
<dbReference type="PROSITE" id="PS01286">
    <property type="entry name" value="FA58C_2"/>
    <property type="match status" value="1"/>
</dbReference>
<dbReference type="InterPro" id="IPR008979">
    <property type="entry name" value="Galactose-bd-like_sf"/>
</dbReference>
<dbReference type="Gene3D" id="2.60.120.260">
    <property type="entry name" value="Galactose-binding domain-like"/>
    <property type="match status" value="1"/>
</dbReference>
<dbReference type="Pfam" id="PF00754">
    <property type="entry name" value="F5_F8_type_C"/>
    <property type="match status" value="1"/>
</dbReference>
<dbReference type="Pfam" id="PF00629">
    <property type="entry name" value="MAM"/>
    <property type="match status" value="1"/>
</dbReference>
<dbReference type="Proteomes" id="UP001159427">
    <property type="component" value="Unassembled WGS sequence"/>
</dbReference>
<proteinExistence type="predicted"/>
<protein>
    <submittedName>
        <fullName evidence="9">Uncharacterized protein</fullName>
    </submittedName>
</protein>
<organism evidence="9 10">
    <name type="scientific">Porites evermanni</name>
    <dbReference type="NCBI Taxonomy" id="104178"/>
    <lineage>
        <taxon>Eukaryota</taxon>
        <taxon>Metazoa</taxon>
        <taxon>Cnidaria</taxon>
        <taxon>Anthozoa</taxon>
        <taxon>Hexacorallia</taxon>
        <taxon>Scleractinia</taxon>
        <taxon>Fungiina</taxon>
        <taxon>Poritidae</taxon>
        <taxon>Porites</taxon>
    </lineage>
</organism>
<evidence type="ECO:0000259" key="7">
    <source>
        <dbReference type="PROSITE" id="PS51828"/>
    </source>
</evidence>
<dbReference type="SMART" id="SM00231">
    <property type="entry name" value="FA58C"/>
    <property type="match status" value="1"/>
</dbReference>
<feature type="domain" description="TLDc" evidence="8">
    <location>
        <begin position="1154"/>
        <end position="1321"/>
    </location>
</feature>
<evidence type="ECO:0000259" key="4">
    <source>
        <dbReference type="PROSITE" id="PS50022"/>
    </source>
</evidence>
<evidence type="ECO:0000256" key="1">
    <source>
        <dbReference type="ARBA" id="ARBA00022737"/>
    </source>
</evidence>
<dbReference type="Gene3D" id="2.60.120.200">
    <property type="match status" value="3"/>
</dbReference>
<dbReference type="Gene3D" id="3.90.215.10">
    <property type="entry name" value="Gamma Fibrinogen, chain A, domain 1"/>
    <property type="match status" value="1"/>
</dbReference>
<dbReference type="CDD" id="cd00057">
    <property type="entry name" value="FA58C"/>
    <property type="match status" value="1"/>
</dbReference>
<comment type="caution">
    <text evidence="9">The sequence shown here is derived from an EMBL/GenBank/DDBJ whole genome shotgun (WGS) entry which is preliminary data.</text>
</comment>
<dbReference type="InterPro" id="IPR036056">
    <property type="entry name" value="Fibrinogen-like_C"/>
</dbReference>
<keyword evidence="10" id="KW-1185">Reference proteome</keyword>
<dbReference type="SUPFAM" id="SSF49899">
    <property type="entry name" value="Concanavalin A-like lectins/glucanases"/>
    <property type="match status" value="3"/>
</dbReference>
<reference evidence="9 10" key="1">
    <citation type="submission" date="2022-05" db="EMBL/GenBank/DDBJ databases">
        <authorList>
            <consortium name="Genoscope - CEA"/>
            <person name="William W."/>
        </authorList>
    </citation>
    <scope>NUCLEOTIDE SEQUENCE [LARGE SCALE GENOMIC DNA]</scope>
</reference>
<dbReference type="SMART" id="SM00186">
    <property type="entry name" value="FBG"/>
    <property type="match status" value="1"/>
</dbReference>
<dbReference type="SUPFAM" id="SSF49785">
    <property type="entry name" value="Galactose-binding domain-like"/>
    <property type="match status" value="1"/>
</dbReference>
<name>A0ABN8RMU5_9CNID</name>
<dbReference type="PROSITE" id="PS00289">
    <property type="entry name" value="PTX_1"/>
    <property type="match status" value="1"/>
</dbReference>
<dbReference type="PROSITE" id="PS50022">
    <property type="entry name" value="FA58C_3"/>
    <property type="match status" value="1"/>
</dbReference>
<keyword evidence="2" id="KW-1015">Disulfide bond</keyword>
<evidence type="ECO:0000259" key="5">
    <source>
        <dbReference type="PROSITE" id="PS50060"/>
    </source>
</evidence>
<evidence type="ECO:0000256" key="2">
    <source>
        <dbReference type="ARBA" id="ARBA00023157"/>
    </source>
</evidence>
<dbReference type="PROSITE" id="PS50060">
    <property type="entry name" value="MAM_2"/>
    <property type="match status" value="1"/>
</dbReference>
<keyword evidence="1" id="KW-0677">Repeat</keyword>
<dbReference type="PANTHER" id="PTHR19143">
    <property type="entry name" value="FIBRINOGEN/TENASCIN/ANGIOPOEITIN"/>
    <property type="match status" value="1"/>
</dbReference>
<dbReference type="InterPro" id="IPR030476">
    <property type="entry name" value="Pentaxin_CS"/>
</dbReference>
<comment type="caution">
    <text evidence="3">Lacks conserved residue(s) required for the propagation of feature annotation.</text>
</comment>
<dbReference type="InterPro" id="IPR000421">
    <property type="entry name" value="FA58C"/>
</dbReference>
<feature type="domain" description="Pentraxin (PTX)" evidence="7">
    <location>
        <begin position="273"/>
        <end position="474"/>
    </location>
</feature>
<dbReference type="EMBL" id="CALNXI010001975">
    <property type="protein sequence ID" value="CAH3180696.1"/>
    <property type="molecule type" value="Genomic_DNA"/>
</dbReference>
<dbReference type="CDD" id="cd06263">
    <property type="entry name" value="MAM"/>
    <property type="match status" value="1"/>
</dbReference>
<evidence type="ECO:0000313" key="9">
    <source>
        <dbReference type="EMBL" id="CAH3180696.1"/>
    </source>
</evidence>
<dbReference type="SMART" id="SM00159">
    <property type="entry name" value="PTX"/>
    <property type="match status" value="1"/>
</dbReference>
<dbReference type="Pfam" id="PF00147">
    <property type="entry name" value="Fibrinogen_C"/>
    <property type="match status" value="1"/>
</dbReference>
<dbReference type="PANTHER" id="PTHR19143:SF327">
    <property type="entry name" value="FI21813P1-RELATED"/>
    <property type="match status" value="1"/>
</dbReference>
<dbReference type="PROSITE" id="PS00514">
    <property type="entry name" value="FIBRINOGEN_C_1"/>
    <property type="match status" value="1"/>
</dbReference>
<dbReference type="InterPro" id="IPR020837">
    <property type="entry name" value="Fibrinogen_CS"/>
</dbReference>
<evidence type="ECO:0000259" key="6">
    <source>
        <dbReference type="PROSITE" id="PS51406"/>
    </source>
</evidence>
<gene>
    <name evidence="9" type="ORF">PEVE_00013065</name>
</gene>
<dbReference type="PROSITE" id="PS51406">
    <property type="entry name" value="FIBRINOGEN_C_2"/>
    <property type="match status" value="1"/>
</dbReference>